<gene>
    <name evidence="1" type="ORF">O3G_MSEX012930</name>
</gene>
<dbReference type="AlphaFoldDB" id="A0A922CXU1"/>
<name>A0A922CXU1_MANSE</name>
<keyword evidence="2" id="KW-1185">Reference proteome</keyword>
<accession>A0A922CXU1</accession>
<reference evidence="1" key="2">
    <citation type="submission" date="2020-12" db="EMBL/GenBank/DDBJ databases">
        <authorList>
            <person name="Kanost M."/>
        </authorList>
    </citation>
    <scope>NUCLEOTIDE SEQUENCE</scope>
</reference>
<reference evidence="1" key="1">
    <citation type="journal article" date="2016" name="Insect Biochem. Mol. Biol.">
        <title>Multifaceted biological insights from a draft genome sequence of the tobacco hornworm moth, Manduca sexta.</title>
        <authorList>
            <person name="Kanost M.R."/>
            <person name="Arrese E.L."/>
            <person name="Cao X."/>
            <person name="Chen Y.R."/>
            <person name="Chellapilla S."/>
            <person name="Goldsmith M.R."/>
            <person name="Grosse-Wilde E."/>
            <person name="Heckel D.G."/>
            <person name="Herndon N."/>
            <person name="Jiang H."/>
            <person name="Papanicolaou A."/>
            <person name="Qu J."/>
            <person name="Soulages J.L."/>
            <person name="Vogel H."/>
            <person name="Walters J."/>
            <person name="Waterhouse R.M."/>
            <person name="Ahn S.J."/>
            <person name="Almeida F.C."/>
            <person name="An C."/>
            <person name="Aqrawi P."/>
            <person name="Bretschneider A."/>
            <person name="Bryant W.B."/>
            <person name="Bucks S."/>
            <person name="Chao H."/>
            <person name="Chevignon G."/>
            <person name="Christen J.M."/>
            <person name="Clarke D.F."/>
            <person name="Dittmer N.T."/>
            <person name="Ferguson L.C.F."/>
            <person name="Garavelou S."/>
            <person name="Gordon K.H.J."/>
            <person name="Gunaratna R.T."/>
            <person name="Han Y."/>
            <person name="Hauser F."/>
            <person name="He Y."/>
            <person name="Heidel-Fischer H."/>
            <person name="Hirsh A."/>
            <person name="Hu Y."/>
            <person name="Jiang H."/>
            <person name="Kalra D."/>
            <person name="Klinner C."/>
            <person name="Konig C."/>
            <person name="Kovar C."/>
            <person name="Kroll A.R."/>
            <person name="Kuwar S.S."/>
            <person name="Lee S.L."/>
            <person name="Lehman R."/>
            <person name="Li K."/>
            <person name="Li Z."/>
            <person name="Liang H."/>
            <person name="Lovelace S."/>
            <person name="Lu Z."/>
            <person name="Mansfield J.H."/>
            <person name="McCulloch K.J."/>
            <person name="Mathew T."/>
            <person name="Morton B."/>
            <person name="Muzny D.M."/>
            <person name="Neunemann D."/>
            <person name="Ongeri F."/>
            <person name="Pauchet Y."/>
            <person name="Pu L.L."/>
            <person name="Pyrousis I."/>
            <person name="Rao X.J."/>
            <person name="Redding A."/>
            <person name="Roesel C."/>
            <person name="Sanchez-Gracia A."/>
            <person name="Schaack S."/>
            <person name="Shukla A."/>
            <person name="Tetreau G."/>
            <person name="Wang Y."/>
            <person name="Xiong G.H."/>
            <person name="Traut W."/>
            <person name="Walsh T.K."/>
            <person name="Worley K.C."/>
            <person name="Wu D."/>
            <person name="Wu W."/>
            <person name="Wu Y.Q."/>
            <person name="Zhang X."/>
            <person name="Zou Z."/>
            <person name="Zucker H."/>
            <person name="Briscoe A.D."/>
            <person name="Burmester T."/>
            <person name="Clem R.J."/>
            <person name="Feyereisen R."/>
            <person name="Grimmelikhuijzen C.J.P."/>
            <person name="Hamodrakas S.J."/>
            <person name="Hansson B.S."/>
            <person name="Huguet E."/>
            <person name="Jermiin L.S."/>
            <person name="Lan Q."/>
            <person name="Lehman H.K."/>
            <person name="Lorenzen M."/>
            <person name="Merzendorfer H."/>
            <person name="Michalopoulos I."/>
            <person name="Morton D.B."/>
            <person name="Muthukrishnan S."/>
            <person name="Oakeshott J.G."/>
            <person name="Palmer W."/>
            <person name="Park Y."/>
            <person name="Passarelli A.L."/>
            <person name="Rozas J."/>
            <person name="Schwartz L.M."/>
            <person name="Smith W."/>
            <person name="Southgate A."/>
            <person name="Vilcinskas A."/>
            <person name="Vogt R."/>
            <person name="Wang P."/>
            <person name="Werren J."/>
            <person name="Yu X.Q."/>
            <person name="Zhou J.J."/>
            <person name="Brown S.J."/>
            <person name="Scherer S.E."/>
            <person name="Richards S."/>
            <person name="Blissard G.W."/>
        </authorList>
    </citation>
    <scope>NUCLEOTIDE SEQUENCE</scope>
</reference>
<organism evidence="1 2">
    <name type="scientific">Manduca sexta</name>
    <name type="common">Tobacco hawkmoth</name>
    <name type="synonym">Tobacco hornworm</name>
    <dbReference type="NCBI Taxonomy" id="7130"/>
    <lineage>
        <taxon>Eukaryota</taxon>
        <taxon>Metazoa</taxon>
        <taxon>Ecdysozoa</taxon>
        <taxon>Arthropoda</taxon>
        <taxon>Hexapoda</taxon>
        <taxon>Insecta</taxon>
        <taxon>Pterygota</taxon>
        <taxon>Neoptera</taxon>
        <taxon>Endopterygota</taxon>
        <taxon>Lepidoptera</taxon>
        <taxon>Glossata</taxon>
        <taxon>Ditrysia</taxon>
        <taxon>Bombycoidea</taxon>
        <taxon>Sphingidae</taxon>
        <taxon>Sphinginae</taxon>
        <taxon>Sphingini</taxon>
        <taxon>Manduca</taxon>
    </lineage>
</organism>
<evidence type="ECO:0000313" key="1">
    <source>
        <dbReference type="EMBL" id="KAG6461901.1"/>
    </source>
</evidence>
<proteinExistence type="predicted"/>
<comment type="caution">
    <text evidence="1">The sequence shown here is derived from an EMBL/GenBank/DDBJ whole genome shotgun (WGS) entry which is preliminary data.</text>
</comment>
<dbReference type="Proteomes" id="UP000791440">
    <property type="component" value="Unassembled WGS sequence"/>
</dbReference>
<dbReference type="EMBL" id="JH668787">
    <property type="protein sequence ID" value="KAG6461901.1"/>
    <property type="molecule type" value="Genomic_DNA"/>
</dbReference>
<evidence type="ECO:0000313" key="2">
    <source>
        <dbReference type="Proteomes" id="UP000791440"/>
    </source>
</evidence>
<protein>
    <submittedName>
        <fullName evidence="1">Uncharacterized protein</fullName>
    </submittedName>
</protein>
<sequence>MCASTGDIAPREGLLYSCAACYCFVRNTLYVSVLTYIVSKLRYVTGLLIFETSVQCAESSRCVATRTAAGSRRACMTLHTTRNTARRYHSHHQQLVTAIVPRAADYHKRVENTVKDQKSCRSDEVANLEQQKEFISVFSYYLTSLYLQTNERLRPSRKFYQPVLRAFIE</sequence>